<protein>
    <submittedName>
        <fullName evidence="2">Uncharacterized protein</fullName>
    </submittedName>
</protein>
<dbReference type="STRING" id="2060906.A0A0H1BFQ2"/>
<feature type="region of interest" description="Disordered" evidence="1">
    <location>
        <begin position="1"/>
        <end position="63"/>
    </location>
</feature>
<feature type="compositionally biased region" description="Polar residues" evidence="1">
    <location>
        <begin position="31"/>
        <end position="56"/>
    </location>
</feature>
<dbReference type="OrthoDB" id="2285533at2759"/>
<evidence type="ECO:0000313" key="2">
    <source>
        <dbReference type="EMBL" id="KLJ08026.1"/>
    </source>
</evidence>
<evidence type="ECO:0000313" key="3">
    <source>
        <dbReference type="Proteomes" id="UP000053573"/>
    </source>
</evidence>
<name>A0A0H1BFQ2_9EURO</name>
<reference evidence="3" key="1">
    <citation type="journal article" date="2015" name="PLoS Genet.">
        <title>The dynamic genome and transcriptome of the human fungal pathogen Blastomyces and close relative Emmonsia.</title>
        <authorList>
            <person name="Munoz J.F."/>
            <person name="Gauthier G.M."/>
            <person name="Desjardins C.A."/>
            <person name="Gallo J.E."/>
            <person name="Holder J."/>
            <person name="Sullivan T.D."/>
            <person name="Marty A.J."/>
            <person name="Carmen J.C."/>
            <person name="Chen Z."/>
            <person name="Ding L."/>
            <person name="Gujja S."/>
            <person name="Magrini V."/>
            <person name="Misas E."/>
            <person name="Mitreva M."/>
            <person name="Priest M."/>
            <person name="Saif S."/>
            <person name="Whiston E.A."/>
            <person name="Young S."/>
            <person name="Zeng Q."/>
            <person name="Goldman W.E."/>
            <person name="Mardis E.R."/>
            <person name="Taylor J.W."/>
            <person name="McEwen J.G."/>
            <person name="Clay O.K."/>
            <person name="Klein B.S."/>
            <person name="Cuomo C.A."/>
        </authorList>
    </citation>
    <scope>NUCLEOTIDE SEQUENCE [LARGE SCALE GENOMIC DNA]</scope>
    <source>
        <strain evidence="3">UAMH 139</strain>
    </source>
</reference>
<evidence type="ECO:0000256" key="1">
    <source>
        <dbReference type="SAM" id="MobiDB-lite"/>
    </source>
</evidence>
<sequence length="107" mass="12030">MLDDEQPDPDDSGEGASYTPDYHEPRPRSARAQSQTQTQLSEQRITAATHVPTTVDDTPHSEETETFVRGDSFFDHFDPMLDADPFGLTASMHFQTPFSYTQSHARP</sequence>
<dbReference type="AlphaFoldDB" id="A0A0H1BFQ2"/>
<dbReference type="Proteomes" id="UP000053573">
    <property type="component" value="Unassembled WGS sequence"/>
</dbReference>
<keyword evidence="3" id="KW-1185">Reference proteome</keyword>
<dbReference type="EMBL" id="LDEV01002687">
    <property type="protein sequence ID" value="KLJ08026.1"/>
    <property type="molecule type" value="Genomic_DNA"/>
</dbReference>
<proteinExistence type="predicted"/>
<gene>
    <name evidence="2" type="ORF">EMPG_16513</name>
</gene>
<comment type="caution">
    <text evidence="2">The sequence shown here is derived from an EMBL/GenBank/DDBJ whole genome shotgun (WGS) entry which is preliminary data.</text>
</comment>
<feature type="compositionally biased region" description="Acidic residues" evidence="1">
    <location>
        <begin position="1"/>
        <end position="13"/>
    </location>
</feature>
<accession>A0A0H1BFQ2</accession>
<organism evidence="2 3">
    <name type="scientific">Blastomyces silverae</name>
    <dbReference type="NCBI Taxonomy" id="2060906"/>
    <lineage>
        <taxon>Eukaryota</taxon>
        <taxon>Fungi</taxon>
        <taxon>Dikarya</taxon>
        <taxon>Ascomycota</taxon>
        <taxon>Pezizomycotina</taxon>
        <taxon>Eurotiomycetes</taxon>
        <taxon>Eurotiomycetidae</taxon>
        <taxon>Onygenales</taxon>
        <taxon>Ajellomycetaceae</taxon>
        <taxon>Blastomyces</taxon>
    </lineage>
</organism>